<protein>
    <submittedName>
        <fullName evidence="2">Uncharacterized protein</fullName>
    </submittedName>
</protein>
<organism evidence="2">
    <name type="scientific">Nothobranchius korthausae</name>
    <dbReference type="NCBI Taxonomy" id="1143690"/>
    <lineage>
        <taxon>Eukaryota</taxon>
        <taxon>Metazoa</taxon>
        <taxon>Chordata</taxon>
        <taxon>Craniata</taxon>
        <taxon>Vertebrata</taxon>
        <taxon>Euteleostomi</taxon>
        <taxon>Actinopterygii</taxon>
        <taxon>Neopterygii</taxon>
        <taxon>Teleostei</taxon>
        <taxon>Neoteleostei</taxon>
        <taxon>Acanthomorphata</taxon>
        <taxon>Ovalentaria</taxon>
        <taxon>Atherinomorphae</taxon>
        <taxon>Cyprinodontiformes</taxon>
        <taxon>Nothobranchiidae</taxon>
        <taxon>Nothobranchius</taxon>
    </lineage>
</organism>
<feature type="compositionally biased region" description="Polar residues" evidence="1">
    <location>
        <begin position="95"/>
        <end position="104"/>
    </location>
</feature>
<sequence>SGAAEAPQDHRVSAQRRHEECFQLEVAGGELLSYPRKYAHGQRGGGGTPRDVGVRPSQTRRLVGDCTTEQTQEEISVSGSPVSSRAPLAAENEGRPSTSKPSAV</sequence>
<dbReference type="AlphaFoldDB" id="A0A1A8EMZ5"/>
<feature type="non-terminal residue" evidence="2">
    <location>
        <position position="1"/>
    </location>
</feature>
<proteinExistence type="predicted"/>
<name>A0A1A8EMZ5_9TELE</name>
<reference evidence="2" key="2">
    <citation type="submission" date="2016-06" db="EMBL/GenBank/DDBJ databases">
        <title>The genome of a short-lived fish provides insights into sex chromosome evolution and the genetic control of aging.</title>
        <authorList>
            <person name="Reichwald K."/>
            <person name="Felder M."/>
            <person name="Petzold A."/>
            <person name="Koch P."/>
            <person name="Groth M."/>
            <person name="Platzer M."/>
        </authorList>
    </citation>
    <scope>NUCLEOTIDE SEQUENCE</scope>
    <source>
        <tissue evidence="2">Brain</tissue>
    </source>
</reference>
<accession>A0A1A8EMZ5</accession>
<gene>
    <name evidence="2" type="primary">Nfu_g_1_015588</name>
</gene>
<feature type="region of interest" description="Disordered" evidence="1">
    <location>
        <begin position="37"/>
        <end position="104"/>
    </location>
</feature>
<evidence type="ECO:0000256" key="1">
    <source>
        <dbReference type="SAM" id="MobiDB-lite"/>
    </source>
</evidence>
<feature type="compositionally biased region" description="Polar residues" evidence="1">
    <location>
        <begin position="67"/>
        <end position="83"/>
    </location>
</feature>
<reference evidence="2" key="1">
    <citation type="submission" date="2016-05" db="EMBL/GenBank/DDBJ databases">
        <authorList>
            <person name="Lavstsen T."/>
            <person name="Jespersen J.S."/>
        </authorList>
    </citation>
    <scope>NUCLEOTIDE SEQUENCE</scope>
    <source>
        <tissue evidence="2">Brain</tissue>
    </source>
</reference>
<evidence type="ECO:0000313" key="2">
    <source>
        <dbReference type="EMBL" id="SBQ47148.1"/>
    </source>
</evidence>
<dbReference type="EMBL" id="HAEB01000677">
    <property type="protein sequence ID" value="SBQ47148.1"/>
    <property type="molecule type" value="Transcribed_RNA"/>
</dbReference>